<dbReference type="InterPro" id="IPR029030">
    <property type="entry name" value="Caspase-like_dom_sf"/>
</dbReference>
<evidence type="ECO:0000313" key="2">
    <source>
        <dbReference type="EMBL" id="TDB67501.1"/>
    </source>
</evidence>
<dbReference type="OrthoDB" id="9757650at2"/>
<reference evidence="2 3" key="1">
    <citation type="submission" date="2019-02" db="EMBL/GenBank/DDBJ databases">
        <title>Arundinibacter roseus gen. nov., sp. nov., a new member of the family Cytophagaceae.</title>
        <authorList>
            <person name="Szuroczki S."/>
            <person name="Khayer B."/>
            <person name="Sproer C."/>
            <person name="Toumi M."/>
            <person name="Szabo A."/>
            <person name="Felfoldi T."/>
            <person name="Schumann P."/>
            <person name="Toth E."/>
        </authorList>
    </citation>
    <scope>NUCLEOTIDE SEQUENCE [LARGE SCALE GENOMIC DNA]</scope>
    <source>
        <strain evidence="2 3">DMA-k-7a</strain>
    </source>
</reference>
<feature type="domain" description="Gingipain" evidence="1">
    <location>
        <begin position="397"/>
        <end position="745"/>
    </location>
</feature>
<dbReference type="Pfam" id="PF01364">
    <property type="entry name" value="Peptidase_C25"/>
    <property type="match status" value="1"/>
</dbReference>
<keyword evidence="3" id="KW-1185">Reference proteome</keyword>
<dbReference type="AlphaFoldDB" id="A0A4R4KLL6"/>
<comment type="caution">
    <text evidence="2">The sequence shown here is derived from an EMBL/GenBank/DDBJ whole genome shotgun (WGS) entry which is preliminary data.</text>
</comment>
<dbReference type="RefSeq" id="WP_132115549.1">
    <property type="nucleotide sequence ID" value="NZ_SMJU01000003.1"/>
</dbReference>
<gene>
    <name evidence="2" type="ORF">EZE20_06030</name>
</gene>
<accession>A0A4R4KLL6</accession>
<dbReference type="Gene3D" id="3.40.50.1460">
    <property type="match status" value="1"/>
</dbReference>
<dbReference type="CDD" id="cd02258">
    <property type="entry name" value="Peptidase_C25_N"/>
    <property type="match status" value="1"/>
</dbReference>
<dbReference type="SUPFAM" id="SSF52129">
    <property type="entry name" value="Caspase-like"/>
    <property type="match status" value="1"/>
</dbReference>
<dbReference type="GO" id="GO:0008234">
    <property type="term" value="F:cysteine-type peptidase activity"/>
    <property type="evidence" value="ECO:0007669"/>
    <property type="project" value="InterPro"/>
</dbReference>
<sequence length="1086" mass="120699">MDLKCGILTLWLLVFTFSVQSQALYGTEWIGEGQAYVKFTVNKTGVYRISYKDLHESDASFLSRNPANWQVFFRGKEVAIRLVGLQNGLFEEQSYLEFYGEKNDGSQDSLLYRPQKRPHPYQTLYSDQSAYFLTFNQTVVGKRVAVYDGSAQGLVPEKYHLQEVVQAFTSDYSFNNLKGIEPFLQQSYFEPHENWTGNMLTADSVGKVTFTLADHLPTTGPIQVEGLVNGRDNAPHQIQVQLEDELPLASLRILGFLSQTFRSTLLPGLLPKNQLTLLFKPERNGAANQFSISYVKVTYPQGFNLSGQTGRVFHLSAGQRQTALVPLQNTPPSAFVYDITDPINCRFLPLKNTGDQVQIVVDGMNQNRKILLASQVLKPMKIESVRLRKSYPAEMDYLILTHGSLKQSAIAYADYRASVEGGAHKPLVVEVDSLFDAFNYGERSPLAIRRFADFMLHSSSVKNLLLLGKANSYPYFVKTATDDLVPTMGYPGSDILLTAGLQGFSQNTPAIPTGRLNVQSNEQVLTYLAKVKRLEGATSNGLWRKQLVHISGGKSENEAESLKSAMHGLETIFENGLLGGEVKSFSKSNPYELVEPVNLAPTVNEGVSLLTFLGHAGPAITDMNFGFASAPQNGFRNSHYPMMIFNGCGVGEIFSRFNTLSTDWLLAPEKGAALVLAHSYYSYETSTARYLTKLYKTLFDNPATWGLAFGRIQQLVNAELDNEGVNLYDTSVLLQMVLQGDPALVMYPLNSPDFSLSPDGMYIQAVVRGSTLKNSDSIQVVVPLTNLGRFEPDQSVAVSLRMIGKKISDQVIHFDSFRYRDTLKINIPNDGMLQKIELRIDPDEQIAELSRDNNTGVLDVDWSIASVGSSYPVNVLPDDVSPVLSVLVNDAVQQNNVLLGPNPELTIELFDENPLSVLDADAVEIFIAPCETCEPEKILSERLTVQRISTNHIQFKTTLTLDEGGTYHLLVFGKDAAGNRTQPPYTLILQVAGTNEPFSFESYPNPASSYVRFELNLPTLDLPAEAILTIYSVLGIPVFEGPLPVRTGKNRILWQAQTPGLYPFRLQLNWQDGRSERRSGNVLWQD</sequence>
<dbReference type="InterPro" id="IPR001769">
    <property type="entry name" value="Gingipain"/>
</dbReference>
<organism evidence="2 3">
    <name type="scientific">Arundinibacter roseus</name>
    <dbReference type="NCBI Taxonomy" id="2070510"/>
    <lineage>
        <taxon>Bacteria</taxon>
        <taxon>Pseudomonadati</taxon>
        <taxon>Bacteroidota</taxon>
        <taxon>Cytophagia</taxon>
        <taxon>Cytophagales</taxon>
        <taxon>Spirosomataceae</taxon>
        <taxon>Arundinibacter</taxon>
    </lineage>
</organism>
<proteinExistence type="predicted"/>
<dbReference type="GO" id="GO:0006508">
    <property type="term" value="P:proteolysis"/>
    <property type="evidence" value="ECO:0007669"/>
    <property type="project" value="InterPro"/>
</dbReference>
<evidence type="ECO:0000259" key="1">
    <source>
        <dbReference type="Pfam" id="PF01364"/>
    </source>
</evidence>
<name>A0A4R4KLL6_9BACT</name>
<dbReference type="EMBL" id="SMJU01000003">
    <property type="protein sequence ID" value="TDB67501.1"/>
    <property type="molecule type" value="Genomic_DNA"/>
</dbReference>
<dbReference type="Proteomes" id="UP000295706">
    <property type="component" value="Unassembled WGS sequence"/>
</dbReference>
<evidence type="ECO:0000313" key="3">
    <source>
        <dbReference type="Proteomes" id="UP000295706"/>
    </source>
</evidence>
<protein>
    <recommendedName>
        <fullName evidence="1">Gingipain domain-containing protein</fullName>
    </recommendedName>
</protein>